<gene>
    <name evidence="3" type="ORF">GCM10025783_00700</name>
</gene>
<dbReference type="Pfam" id="PF14024">
    <property type="entry name" value="DUF4240"/>
    <property type="match status" value="1"/>
</dbReference>
<evidence type="ECO:0000313" key="4">
    <source>
        <dbReference type="Proteomes" id="UP001500121"/>
    </source>
</evidence>
<protein>
    <recommendedName>
        <fullName evidence="2">DUF4240 domain-containing protein</fullName>
    </recommendedName>
</protein>
<reference evidence="4" key="1">
    <citation type="journal article" date="2019" name="Int. J. Syst. Evol. Microbiol.">
        <title>The Global Catalogue of Microorganisms (GCM) 10K type strain sequencing project: providing services to taxonomists for standard genome sequencing and annotation.</title>
        <authorList>
            <consortium name="The Broad Institute Genomics Platform"/>
            <consortium name="The Broad Institute Genome Sequencing Center for Infectious Disease"/>
            <person name="Wu L."/>
            <person name="Ma J."/>
        </authorList>
    </citation>
    <scope>NUCLEOTIDE SEQUENCE [LARGE SCALE GENOMIC DNA]</scope>
    <source>
        <strain evidence="4">JCM 19015</strain>
    </source>
</reference>
<name>A0ABP8YQX6_9MICO</name>
<dbReference type="EMBL" id="BAABLP010000001">
    <property type="protein sequence ID" value="GAA4734864.1"/>
    <property type="molecule type" value="Genomic_DNA"/>
</dbReference>
<proteinExistence type="predicted"/>
<dbReference type="RefSeq" id="WP_345478901.1">
    <property type="nucleotide sequence ID" value="NZ_BAABLP010000001.1"/>
</dbReference>
<dbReference type="Proteomes" id="UP001500121">
    <property type="component" value="Unassembled WGS sequence"/>
</dbReference>
<organism evidence="3 4">
    <name type="scientific">Amnibacterium soli</name>
    <dbReference type="NCBI Taxonomy" id="1282736"/>
    <lineage>
        <taxon>Bacteria</taxon>
        <taxon>Bacillati</taxon>
        <taxon>Actinomycetota</taxon>
        <taxon>Actinomycetes</taxon>
        <taxon>Micrococcales</taxon>
        <taxon>Microbacteriaceae</taxon>
        <taxon>Amnibacterium</taxon>
    </lineage>
</organism>
<feature type="domain" description="DUF4240" evidence="2">
    <location>
        <begin position="1"/>
        <end position="110"/>
    </location>
</feature>
<evidence type="ECO:0000313" key="3">
    <source>
        <dbReference type="EMBL" id="GAA4734864.1"/>
    </source>
</evidence>
<feature type="region of interest" description="Disordered" evidence="1">
    <location>
        <begin position="124"/>
        <end position="161"/>
    </location>
</feature>
<comment type="caution">
    <text evidence="3">The sequence shown here is derived from an EMBL/GenBank/DDBJ whole genome shotgun (WGS) entry which is preliminary data.</text>
</comment>
<accession>A0ABP8YQX6</accession>
<keyword evidence="4" id="KW-1185">Reference proteome</keyword>
<sequence>MDRTRFYEILDTAREGVEDDAPSADADDLRTALEGLDDDELLGFARRFTAELALLDRWSVREAGYVVSGGMSDDGFRAFRAWLIGKGSAAVDAVLADPEDLADLLTADEPLENGALASAAVEAVDERGLPDPEGEDDAATPDGEPAGEPFDPEGSDARLPRLAEARARFSG</sequence>
<dbReference type="InterPro" id="IPR025334">
    <property type="entry name" value="DUF4240"/>
</dbReference>
<evidence type="ECO:0000256" key="1">
    <source>
        <dbReference type="SAM" id="MobiDB-lite"/>
    </source>
</evidence>
<evidence type="ECO:0000259" key="2">
    <source>
        <dbReference type="Pfam" id="PF14024"/>
    </source>
</evidence>